<dbReference type="PROSITE" id="PS50043">
    <property type="entry name" value="HTH_LUXR_2"/>
    <property type="match status" value="1"/>
</dbReference>
<reference evidence="3" key="1">
    <citation type="submission" date="2018-05" db="EMBL/GenBank/DDBJ databases">
        <authorList>
            <person name="Du Z."/>
            <person name="Wang X."/>
        </authorList>
    </citation>
    <scope>NUCLEOTIDE SEQUENCE [LARGE SCALE GENOMIC DNA]</scope>
    <source>
        <strain evidence="3">CQN31</strain>
    </source>
</reference>
<comment type="caution">
    <text evidence="2">The sequence shown here is derived from an EMBL/GenBank/DDBJ whole genome shotgun (WGS) entry which is preliminary data.</text>
</comment>
<dbReference type="PRINTS" id="PR00038">
    <property type="entry name" value="HTHLUXR"/>
</dbReference>
<dbReference type="Pfam" id="PF00196">
    <property type="entry name" value="GerE"/>
    <property type="match status" value="1"/>
</dbReference>
<keyword evidence="3" id="KW-1185">Reference proteome</keyword>
<dbReference type="Gene3D" id="1.10.10.10">
    <property type="entry name" value="Winged helix-like DNA-binding domain superfamily/Winged helix DNA-binding domain"/>
    <property type="match status" value="1"/>
</dbReference>
<protein>
    <recommendedName>
        <fullName evidence="1">HTH luxR-type domain-containing protein</fullName>
    </recommendedName>
</protein>
<evidence type="ECO:0000313" key="3">
    <source>
        <dbReference type="Proteomes" id="UP000245765"/>
    </source>
</evidence>
<feature type="domain" description="HTH luxR-type" evidence="1">
    <location>
        <begin position="288"/>
        <end position="353"/>
    </location>
</feature>
<proteinExistence type="predicted"/>
<gene>
    <name evidence="2" type="ORF">DFH01_02605</name>
</gene>
<evidence type="ECO:0000259" key="1">
    <source>
        <dbReference type="PROSITE" id="PS50043"/>
    </source>
</evidence>
<name>A0A317FKN3_9PROT</name>
<dbReference type="InterPro" id="IPR036388">
    <property type="entry name" value="WH-like_DNA-bd_sf"/>
</dbReference>
<dbReference type="Proteomes" id="UP000245765">
    <property type="component" value="Unassembled WGS sequence"/>
</dbReference>
<dbReference type="AlphaFoldDB" id="A0A317FKN3"/>
<dbReference type="EMBL" id="QGNA01000001">
    <property type="protein sequence ID" value="PWS38208.1"/>
    <property type="molecule type" value="Genomic_DNA"/>
</dbReference>
<dbReference type="SUPFAM" id="SSF46894">
    <property type="entry name" value="C-terminal effector domain of the bipartite response regulators"/>
    <property type="match status" value="1"/>
</dbReference>
<accession>A0A317FKN3</accession>
<dbReference type="GO" id="GO:0003677">
    <property type="term" value="F:DNA binding"/>
    <property type="evidence" value="ECO:0007669"/>
    <property type="project" value="InterPro"/>
</dbReference>
<evidence type="ECO:0000313" key="2">
    <source>
        <dbReference type="EMBL" id="PWS38208.1"/>
    </source>
</evidence>
<organism evidence="2 3">
    <name type="scientific">Falsiroseomonas bella</name>
    <dbReference type="NCBI Taxonomy" id="2184016"/>
    <lineage>
        <taxon>Bacteria</taxon>
        <taxon>Pseudomonadati</taxon>
        <taxon>Pseudomonadota</taxon>
        <taxon>Alphaproteobacteria</taxon>
        <taxon>Acetobacterales</taxon>
        <taxon>Roseomonadaceae</taxon>
        <taxon>Falsiroseomonas</taxon>
    </lineage>
</organism>
<dbReference type="CDD" id="cd06170">
    <property type="entry name" value="LuxR_C_like"/>
    <property type="match status" value="1"/>
</dbReference>
<dbReference type="SMART" id="SM00421">
    <property type="entry name" value="HTH_LUXR"/>
    <property type="match status" value="1"/>
</dbReference>
<dbReference type="GO" id="GO:0006355">
    <property type="term" value="P:regulation of DNA-templated transcription"/>
    <property type="evidence" value="ECO:0007669"/>
    <property type="project" value="InterPro"/>
</dbReference>
<sequence length="375" mass="37727">MHAGAGGVEPQIVAEDGPGGIAAIQACIADLAAGLGFRAAFLLIRAGRDASVLAACGLTEDAAAAYATHWHRLDPWVAALPAGRGSRALRGEELVAPRLLRQSSFHAGWLAPNGFGYAGFADVAASGGTTALLYVLRGAEAKPLARQDLLVLRAVAGALGLVVRRSDLSAGAAAAAEVIGRAPTPVVLLLPDGTAIWSNSAAESLWAPGGPLRRVGRRVTDRSGNPASGFARALASAAAPGAKPHIIGLAGGATPIPARLQPVQLGSGRTVVLLAAAVPANGVPTVEAVAATLGLTRAQAEVAVLLCRGLETAAISERIGISQHTLNGHLRDLYARLRAANRVQAVVRLLGASAALSVFSDAEAPPAPAEGHAPG</sequence>
<dbReference type="InterPro" id="IPR016032">
    <property type="entry name" value="Sig_transdc_resp-reg_C-effctor"/>
</dbReference>
<dbReference type="InterPro" id="IPR000792">
    <property type="entry name" value="Tscrpt_reg_LuxR_C"/>
</dbReference>